<gene>
    <name evidence="1" type="ORF">CEXT_694501</name>
</gene>
<evidence type="ECO:0008006" key="3">
    <source>
        <dbReference type="Google" id="ProtNLM"/>
    </source>
</evidence>
<dbReference type="AlphaFoldDB" id="A0AAV4S548"/>
<dbReference type="EMBL" id="BPLR01008826">
    <property type="protein sequence ID" value="GIY27537.1"/>
    <property type="molecule type" value="Genomic_DNA"/>
</dbReference>
<organism evidence="1 2">
    <name type="scientific">Caerostris extrusa</name>
    <name type="common">Bark spider</name>
    <name type="synonym">Caerostris bankana</name>
    <dbReference type="NCBI Taxonomy" id="172846"/>
    <lineage>
        <taxon>Eukaryota</taxon>
        <taxon>Metazoa</taxon>
        <taxon>Ecdysozoa</taxon>
        <taxon>Arthropoda</taxon>
        <taxon>Chelicerata</taxon>
        <taxon>Arachnida</taxon>
        <taxon>Araneae</taxon>
        <taxon>Araneomorphae</taxon>
        <taxon>Entelegynae</taxon>
        <taxon>Araneoidea</taxon>
        <taxon>Araneidae</taxon>
        <taxon>Caerostris</taxon>
    </lineage>
</organism>
<dbReference type="Proteomes" id="UP001054945">
    <property type="component" value="Unassembled WGS sequence"/>
</dbReference>
<keyword evidence="2" id="KW-1185">Reference proteome</keyword>
<evidence type="ECO:0000313" key="1">
    <source>
        <dbReference type="EMBL" id="GIY27537.1"/>
    </source>
</evidence>
<protein>
    <recommendedName>
        <fullName evidence="3">Ycf15</fullName>
    </recommendedName>
</protein>
<name>A0AAV4S548_CAEEX</name>
<proteinExistence type="predicted"/>
<evidence type="ECO:0000313" key="2">
    <source>
        <dbReference type="Proteomes" id="UP001054945"/>
    </source>
</evidence>
<accession>A0AAV4S548</accession>
<comment type="caution">
    <text evidence="1">The sequence shown here is derived from an EMBL/GenBank/DDBJ whole genome shotgun (WGS) entry which is preliminary data.</text>
</comment>
<reference evidence="1 2" key="1">
    <citation type="submission" date="2021-06" db="EMBL/GenBank/DDBJ databases">
        <title>Caerostris extrusa draft genome.</title>
        <authorList>
            <person name="Kono N."/>
            <person name="Arakawa K."/>
        </authorList>
    </citation>
    <scope>NUCLEOTIDE SEQUENCE [LARGE SCALE GENOMIC DNA]</scope>
</reference>
<sequence length="100" mass="11543">MKRDEGWRMGYVTPDAVFVAVCGRRQMITSLVQKSIPKPIFSSFFPFMYFPCTRNSSILNPYTPLPLINPRNPGGIPFILRRYQWYPTTRGSSGIIPRKL</sequence>